<protein>
    <recommendedName>
        <fullName evidence="5">FH2 domain-containing protein</fullName>
    </recommendedName>
</protein>
<organism evidence="6">
    <name type="scientific">Vannella robusta</name>
    <dbReference type="NCBI Taxonomy" id="1487602"/>
    <lineage>
        <taxon>Eukaryota</taxon>
        <taxon>Amoebozoa</taxon>
        <taxon>Discosea</taxon>
        <taxon>Flabellinia</taxon>
        <taxon>Vannellidae</taxon>
        <taxon>Vannella</taxon>
    </lineage>
</organism>
<dbReference type="InterPro" id="IPR051425">
    <property type="entry name" value="Formin_Homology"/>
</dbReference>
<reference evidence="6" key="1">
    <citation type="submission" date="2021-01" db="EMBL/GenBank/DDBJ databases">
        <authorList>
            <person name="Corre E."/>
            <person name="Pelletier E."/>
            <person name="Niang G."/>
            <person name="Scheremetjew M."/>
            <person name="Finn R."/>
            <person name="Kale V."/>
            <person name="Holt S."/>
            <person name="Cochrane G."/>
            <person name="Meng A."/>
            <person name="Brown T."/>
            <person name="Cohen L."/>
        </authorList>
    </citation>
    <scope>NUCLEOTIDE SEQUENCE</scope>
    <source>
        <strain evidence="6">DIVA3 518/3/11/1/6</strain>
    </source>
</reference>
<dbReference type="SMART" id="SM00498">
    <property type="entry name" value="FH2"/>
    <property type="match status" value="1"/>
</dbReference>
<dbReference type="PROSITE" id="PS51444">
    <property type="entry name" value="FH2"/>
    <property type="match status" value="1"/>
</dbReference>
<evidence type="ECO:0000256" key="4">
    <source>
        <dbReference type="SAM" id="MobiDB-lite"/>
    </source>
</evidence>
<evidence type="ECO:0000256" key="2">
    <source>
        <dbReference type="ARBA" id="ARBA00023054"/>
    </source>
</evidence>
<sequence length="525" mass="59881">MGPAKTSYADKYPFKPSVQMKKFYWKPVRQHELSETVWEKTDFTSVQYLEPIELEKLFGAKKKAEAEKKETKEDENPYQNMIDLKRSNNIGIMLKHFKMAPSAIRKAIIEMDESVLTPEKISQLYRNAPTPEETELLSFFTGDPKELGKSEQFLLQLVSIPDITERLELLNFRSVFDDESADLVHHYNTVITGVEQVLNSNLLPRVCELILAVGNLMNYSQWKAPTLGFKVDFLTKVSDTRCTDNSLNMVHYLTGLVSDKQPELLQLADELSMLGNASRIPVAKLNADVSKMNNTMSQIKRLLKKDAENPEMTRFKEVLLSFSLHAKRELEVIGDLKNKLQDLSNQFLRFYPFAASLPIEESLGVISEFVLIFMKCHNDNEQEQANREMKERMAKKRQERVEAQALKKKQRASRPKKGLMDGAMATIRGGGMKTFRAKRGQPMNQSLEEFALAMEQEAANTPVIADDPLLEQAKNSPQPEPEPEPEPEQVQCTEELPTQVQMPVFEEQDSAALLEDMLANDELDL</sequence>
<dbReference type="InterPro" id="IPR042201">
    <property type="entry name" value="FH2_Formin_sf"/>
</dbReference>
<feature type="compositionally biased region" description="Basic and acidic residues" evidence="4">
    <location>
        <begin position="383"/>
        <end position="392"/>
    </location>
</feature>
<accession>A0A7S4I909</accession>
<feature type="compositionally biased region" description="Basic residues" evidence="4">
    <location>
        <begin position="406"/>
        <end position="417"/>
    </location>
</feature>
<dbReference type="EMBL" id="HBKP01013406">
    <property type="protein sequence ID" value="CAE2222045.1"/>
    <property type="molecule type" value="Transcribed_RNA"/>
</dbReference>
<feature type="domain" description="FH2" evidence="5">
    <location>
        <begin position="10"/>
        <end position="399"/>
    </location>
</feature>
<evidence type="ECO:0000313" key="6">
    <source>
        <dbReference type="EMBL" id="CAE2222045.1"/>
    </source>
</evidence>
<feature type="region of interest" description="Disordered" evidence="4">
    <location>
        <begin position="463"/>
        <end position="502"/>
    </location>
</feature>
<keyword evidence="2" id="KW-0175">Coiled coil</keyword>
<feature type="region of interest" description="Disordered" evidence="4">
    <location>
        <begin position="383"/>
        <end position="418"/>
    </location>
</feature>
<name>A0A7S4I909_9EUKA</name>
<dbReference type="PANTHER" id="PTHR45725">
    <property type="entry name" value="FORMIN HOMOLOGY 2 FAMILY MEMBER"/>
    <property type="match status" value="1"/>
</dbReference>
<dbReference type="GO" id="GO:0003779">
    <property type="term" value="F:actin binding"/>
    <property type="evidence" value="ECO:0007669"/>
    <property type="project" value="UniProtKB-KW"/>
</dbReference>
<gene>
    <name evidence="6" type="ORF">VSP0166_LOCUS9518</name>
</gene>
<evidence type="ECO:0000256" key="3">
    <source>
        <dbReference type="ARBA" id="ARBA00023203"/>
    </source>
</evidence>
<dbReference type="Gene3D" id="1.20.58.2220">
    <property type="entry name" value="Formin, FH2 domain"/>
    <property type="match status" value="1"/>
</dbReference>
<feature type="compositionally biased region" description="Polar residues" evidence="4">
    <location>
        <begin position="490"/>
        <end position="501"/>
    </location>
</feature>
<dbReference type="AlphaFoldDB" id="A0A7S4I909"/>
<dbReference type="Pfam" id="PF02181">
    <property type="entry name" value="FH2"/>
    <property type="match status" value="1"/>
</dbReference>
<evidence type="ECO:0000259" key="5">
    <source>
        <dbReference type="PROSITE" id="PS51444"/>
    </source>
</evidence>
<comment type="similarity">
    <text evidence="1">Belongs to the formin homology family. Diaphanous subfamily.</text>
</comment>
<keyword evidence="3" id="KW-0009">Actin-binding</keyword>
<dbReference type="InterPro" id="IPR015425">
    <property type="entry name" value="FH2_Formin"/>
</dbReference>
<proteinExistence type="inferred from homology"/>
<dbReference type="SUPFAM" id="SSF101447">
    <property type="entry name" value="Formin homology 2 domain (FH2 domain)"/>
    <property type="match status" value="1"/>
</dbReference>
<dbReference type="PANTHER" id="PTHR45725:SF1">
    <property type="entry name" value="DISHEVELLED ASSOCIATED ACTIVATOR OF MORPHOGENESIS, ISOFORM D"/>
    <property type="match status" value="1"/>
</dbReference>
<evidence type="ECO:0000256" key="1">
    <source>
        <dbReference type="ARBA" id="ARBA00008214"/>
    </source>
</evidence>